<comment type="subcellular location">
    <subcellularLocation>
        <location evidence="1">Membrane</location>
        <topology evidence="1">Multi-pass membrane protein</topology>
    </subcellularLocation>
</comment>
<comment type="caution">
    <text evidence="8">The sequence shown here is derived from an EMBL/GenBank/DDBJ whole genome shotgun (WGS) entry which is preliminary data.</text>
</comment>
<dbReference type="Pfam" id="PF00083">
    <property type="entry name" value="Sugar_tr"/>
    <property type="match status" value="1"/>
</dbReference>
<feature type="transmembrane region" description="Helical" evidence="6">
    <location>
        <begin position="221"/>
        <end position="238"/>
    </location>
</feature>
<feature type="transmembrane region" description="Helical" evidence="6">
    <location>
        <begin position="425"/>
        <end position="447"/>
    </location>
</feature>
<dbReference type="GO" id="GO:0016020">
    <property type="term" value="C:membrane"/>
    <property type="evidence" value="ECO:0007669"/>
    <property type="project" value="UniProtKB-SubCell"/>
</dbReference>
<organism evidence="8 9">
    <name type="scientific">Artemia franciscana</name>
    <name type="common">Brine shrimp</name>
    <name type="synonym">Artemia sanfranciscana</name>
    <dbReference type="NCBI Taxonomy" id="6661"/>
    <lineage>
        <taxon>Eukaryota</taxon>
        <taxon>Metazoa</taxon>
        <taxon>Ecdysozoa</taxon>
        <taxon>Arthropoda</taxon>
        <taxon>Crustacea</taxon>
        <taxon>Branchiopoda</taxon>
        <taxon>Anostraca</taxon>
        <taxon>Artemiidae</taxon>
        <taxon>Artemia</taxon>
    </lineage>
</organism>
<reference evidence="8" key="1">
    <citation type="submission" date="2023-07" db="EMBL/GenBank/DDBJ databases">
        <title>Chromosome-level genome assembly of Artemia franciscana.</title>
        <authorList>
            <person name="Jo E."/>
        </authorList>
    </citation>
    <scope>NUCLEOTIDE SEQUENCE</scope>
    <source>
        <tissue evidence="8">Whole body</tissue>
    </source>
</reference>
<dbReference type="InterPro" id="IPR005829">
    <property type="entry name" value="Sugar_transporter_CS"/>
</dbReference>
<evidence type="ECO:0000256" key="6">
    <source>
        <dbReference type="SAM" id="Phobius"/>
    </source>
</evidence>
<feature type="compositionally biased region" description="Basic and acidic residues" evidence="5">
    <location>
        <begin position="42"/>
        <end position="53"/>
    </location>
</feature>
<dbReference type="InterPro" id="IPR050549">
    <property type="entry name" value="MFS_Trehalose_Transporter"/>
</dbReference>
<dbReference type="PROSITE" id="PS00217">
    <property type="entry name" value="SUGAR_TRANSPORT_2"/>
    <property type="match status" value="1"/>
</dbReference>
<dbReference type="EMBL" id="JAVRJZ010000006">
    <property type="protein sequence ID" value="KAK2721611.1"/>
    <property type="molecule type" value="Genomic_DNA"/>
</dbReference>
<accession>A0AA88I850</accession>
<gene>
    <name evidence="8" type="ORF">QYM36_003793</name>
</gene>
<evidence type="ECO:0000256" key="2">
    <source>
        <dbReference type="ARBA" id="ARBA00022692"/>
    </source>
</evidence>
<feature type="transmembrane region" description="Helical" evidence="6">
    <location>
        <begin position="275"/>
        <end position="296"/>
    </location>
</feature>
<feature type="compositionally biased region" description="Basic residues" evidence="5">
    <location>
        <begin position="54"/>
        <end position="67"/>
    </location>
</feature>
<feature type="transmembrane region" description="Helical" evidence="6">
    <location>
        <begin position="164"/>
        <end position="185"/>
    </location>
</feature>
<evidence type="ECO:0000256" key="3">
    <source>
        <dbReference type="ARBA" id="ARBA00022989"/>
    </source>
</evidence>
<dbReference type="InterPro" id="IPR003663">
    <property type="entry name" value="Sugar/inositol_transpt"/>
</dbReference>
<feature type="transmembrane region" description="Helical" evidence="6">
    <location>
        <begin position="192"/>
        <end position="209"/>
    </location>
</feature>
<evidence type="ECO:0000256" key="5">
    <source>
        <dbReference type="SAM" id="MobiDB-lite"/>
    </source>
</evidence>
<evidence type="ECO:0000313" key="9">
    <source>
        <dbReference type="Proteomes" id="UP001187531"/>
    </source>
</evidence>
<keyword evidence="4 6" id="KW-0472">Membrane</keyword>
<dbReference type="AlphaFoldDB" id="A0AA88I850"/>
<evidence type="ECO:0000259" key="7">
    <source>
        <dbReference type="PROSITE" id="PS50850"/>
    </source>
</evidence>
<keyword evidence="3 6" id="KW-1133">Transmembrane helix</keyword>
<name>A0AA88I850_ARTSF</name>
<feature type="transmembrane region" description="Helical" evidence="6">
    <location>
        <begin position="130"/>
        <end position="152"/>
    </location>
</feature>
<dbReference type="InterPro" id="IPR020846">
    <property type="entry name" value="MFS_dom"/>
</dbReference>
<feature type="transmembrane region" description="Helical" evidence="6">
    <location>
        <begin position="497"/>
        <end position="519"/>
    </location>
</feature>
<feature type="transmembrane region" description="Helical" evidence="6">
    <location>
        <begin position="359"/>
        <end position="382"/>
    </location>
</feature>
<proteinExistence type="predicted"/>
<feature type="transmembrane region" description="Helical" evidence="6">
    <location>
        <begin position="459"/>
        <end position="485"/>
    </location>
</feature>
<evidence type="ECO:0000256" key="1">
    <source>
        <dbReference type="ARBA" id="ARBA00004141"/>
    </source>
</evidence>
<feature type="transmembrane region" description="Helical" evidence="6">
    <location>
        <begin position="394"/>
        <end position="418"/>
    </location>
</feature>
<dbReference type="SUPFAM" id="SSF103473">
    <property type="entry name" value="MFS general substrate transporter"/>
    <property type="match status" value="1"/>
</dbReference>
<evidence type="ECO:0000313" key="8">
    <source>
        <dbReference type="EMBL" id="KAK2721611.1"/>
    </source>
</evidence>
<dbReference type="PRINTS" id="PR00171">
    <property type="entry name" value="SUGRTRNSPORT"/>
</dbReference>
<keyword evidence="9" id="KW-1185">Reference proteome</keyword>
<dbReference type="PANTHER" id="PTHR48021:SF34">
    <property type="entry name" value="FACILITATED TREHALOSE TRANSPORTER TRET1-2 HOMOLOG-LIKE PROTEIN"/>
    <property type="match status" value="1"/>
</dbReference>
<feature type="region of interest" description="Disordered" evidence="5">
    <location>
        <begin position="1"/>
        <end position="99"/>
    </location>
</feature>
<feature type="transmembrane region" description="Helical" evidence="6">
    <location>
        <begin position="525"/>
        <end position="546"/>
    </location>
</feature>
<evidence type="ECO:0000256" key="4">
    <source>
        <dbReference type="ARBA" id="ARBA00023136"/>
    </source>
</evidence>
<dbReference type="Gene3D" id="1.20.1250.20">
    <property type="entry name" value="MFS general substrate transporter like domains"/>
    <property type="match status" value="1"/>
</dbReference>
<dbReference type="InterPro" id="IPR005828">
    <property type="entry name" value="MFS_sugar_transport-like"/>
</dbReference>
<protein>
    <recommendedName>
        <fullName evidence="7">Major facilitator superfamily (MFS) profile domain-containing protein</fullName>
    </recommendedName>
</protein>
<keyword evidence="2 6" id="KW-0812">Transmembrane</keyword>
<feature type="transmembrane region" description="Helical" evidence="6">
    <location>
        <begin position="250"/>
        <end position="269"/>
    </location>
</feature>
<dbReference type="GO" id="GO:0022857">
    <property type="term" value="F:transmembrane transporter activity"/>
    <property type="evidence" value="ECO:0007669"/>
    <property type="project" value="InterPro"/>
</dbReference>
<feature type="domain" description="Major facilitator superfamily (MFS) profile" evidence="7">
    <location>
        <begin position="125"/>
        <end position="552"/>
    </location>
</feature>
<dbReference type="Proteomes" id="UP001187531">
    <property type="component" value="Unassembled WGS sequence"/>
</dbReference>
<sequence>MDRSKLARRLIEASHTTADHEKKASRMSTIDETFGHKTIKRERKDKAPLDKYTSRTRRGYKSNRSKPCKCQQNHTSETDLSDIQTEIPPPPPLSDVSDFSSSLPFTDEYLIRRKRRRRLWWPSRETRAQMIPVITSSIGTFIVGFSVAYHALSEFIPPSLANHLWVQNLFCLCGMFGAIFHGMIISWPRKKLLSIMSMAQVISWLLVLFGRGELLLLGSRGIAGFASGITVGLVQVYISEISHPSNRGLAASLPTFASIFGSLVCFSASRVISWYYVGICGLIVSIVHSLALMSILPESFRYLIRKGKPNSAMRSLEKLRGRPEIHPEFNAVQDACDILSLEKDFGTLKIFRPEFYKPVYIAGAIMFFGQFSGIDGVLLFAFERYKNDALPSSGFTHFPVVVLYCLQLVATLVCGFLIDKKGKKLMLLVSTGTCAAAGLALGLYILFEDLEIVDPAFPWNWIPVACVIIYAGAFSLGLGPIPWMLFGEFAPYKHKGLAVVILGLLFWLPSLCINVTFVLMQSKLYLSGTLWFYTIFCIFGYLFVLLKLPDFKCVSLETIQLHFISCRGNKIVDRY</sequence>
<dbReference type="PROSITE" id="PS50850">
    <property type="entry name" value="MFS"/>
    <property type="match status" value="1"/>
</dbReference>
<dbReference type="PANTHER" id="PTHR48021">
    <property type="match status" value="1"/>
</dbReference>
<dbReference type="InterPro" id="IPR036259">
    <property type="entry name" value="MFS_trans_sf"/>
</dbReference>
<feature type="compositionally biased region" description="Basic and acidic residues" evidence="5">
    <location>
        <begin position="1"/>
        <end position="24"/>
    </location>
</feature>